<feature type="compositionally biased region" description="Polar residues" evidence="1">
    <location>
        <begin position="1"/>
        <end position="21"/>
    </location>
</feature>
<feature type="region of interest" description="Disordered" evidence="1">
    <location>
        <begin position="1"/>
        <end position="25"/>
    </location>
</feature>
<proteinExistence type="predicted"/>
<reference evidence="2 3" key="1">
    <citation type="submission" date="2019-03" db="EMBL/GenBank/DDBJ databases">
        <title>Deep-cultivation of Planctomycetes and their phenomic and genomic characterization uncovers novel biology.</title>
        <authorList>
            <person name="Wiegand S."/>
            <person name="Jogler M."/>
            <person name="Boedeker C."/>
            <person name="Pinto D."/>
            <person name="Vollmers J."/>
            <person name="Rivas-Marin E."/>
            <person name="Kohn T."/>
            <person name="Peeters S.H."/>
            <person name="Heuer A."/>
            <person name="Rast P."/>
            <person name="Oberbeckmann S."/>
            <person name="Bunk B."/>
            <person name="Jeske O."/>
            <person name="Meyerdierks A."/>
            <person name="Storesund J.E."/>
            <person name="Kallscheuer N."/>
            <person name="Luecker S."/>
            <person name="Lage O.M."/>
            <person name="Pohl T."/>
            <person name="Merkel B.J."/>
            <person name="Hornburger P."/>
            <person name="Mueller R.-W."/>
            <person name="Bruemmer F."/>
            <person name="Labrenz M."/>
            <person name="Spormann A.M."/>
            <person name="Op den Camp H."/>
            <person name="Overmann J."/>
            <person name="Amann R."/>
            <person name="Jetten M.S.M."/>
            <person name="Mascher T."/>
            <person name="Medema M.H."/>
            <person name="Devos D.P."/>
            <person name="Kaster A.-K."/>
            <person name="Ovreas L."/>
            <person name="Rohde M."/>
            <person name="Galperin M.Y."/>
            <person name="Jogler C."/>
        </authorList>
    </citation>
    <scope>NUCLEOTIDE SEQUENCE [LARGE SCALE GENOMIC DNA]</scope>
    <source>
        <strain evidence="2 3">Enr13</strain>
    </source>
</reference>
<protein>
    <submittedName>
        <fullName evidence="2">Uncharacterized protein</fullName>
    </submittedName>
</protein>
<evidence type="ECO:0000313" key="2">
    <source>
        <dbReference type="EMBL" id="QDV47194.1"/>
    </source>
</evidence>
<accession>A0A518I2C3</accession>
<evidence type="ECO:0000313" key="3">
    <source>
        <dbReference type="Proteomes" id="UP000319004"/>
    </source>
</evidence>
<evidence type="ECO:0000256" key="1">
    <source>
        <dbReference type="SAM" id="MobiDB-lite"/>
    </source>
</evidence>
<keyword evidence="3" id="KW-1185">Reference proteome</keyword>
<gene>
    <name evidence="2" type="ORF">Enr13x_71030</name>
</gene>
<dbReference type="EMBL" id="CP037423">
    <property type="protein sequence ID" value="QDV47194.1"/>
    <property type="molecule type" value="Genomic_DNA"/>
</dbReference>
<dbReference type="AlphaFoldDB" id="A0A518I2C3"/>
<organism evidence="2 3">
    <name type="scientific">Stieleria neptunia</name>
    <dbReference type="NCBI Taxonomy" id="2527979"/>
    <lineage>
        <taxon>Bacteria</taxon>
        <taxon>Pseudomonadati</taxon>
        <taxon>Planctomycetota</taxon>
        <taxon>Planctomycetia</taxon>
        <taxon>Pirellulales</taxon>
        <taxon>Pirellulaceae</taxon>
        <taxon>Stieleria</taxon>
    </lineage>
</organism>
<sequence>MDAQNTTPLAARNGSSSSSDDVTCGAAGHGVCPVCRGKTLIEIRGKLQCSRCHSICETCCEGGRG</sequence>
<dbReference type="KEGG" id="snep:Enr13x_71030"/>
<name>A0A518I2C3_9BACT</name>
<dbReference type="OrthoDB" id="290932at2"/>
<dbReference type="Proteomes" id="UP000319004">
    <property type="component" value="Chromosome"/>
</dbReference>